<dbReference type="STRING" id="407821.A0A087UAK3"/>
<dbReference type="OrthoDB" id="6759200at2759"/>
<accession>A0A087UAK3</accession>
<dbReference type="OMA" id="MEYSIHA"/>
<dbReference type="EMBL" id="KK119011">
    <property type="protein sequence ID" value="KFM74392.1"/>
    <property type="molecule type" value="Genomic_DNA"/>
</dbReference>
<evidence type="ECO:0000313" key="2">
    <source>
        <dbReference type="EMBL" id="KFM74392.1"/>
    </source>
</evidence>
<feature type="non-terminal residue" evidence="2">
    <location>
        <position position="859"/>
    </location>
</feature>
<name>A0A087UAK3_STEMI</name>
<dbReference type="Pfam" id="PF25597">
    <property type="entry name" value="SH3_retrovirus"/>
    <property type="match status" value="1"/>
</dbReference>
<dbReference type="Proteomes" id="UP000054359">
    <property type="component" value="Unassembled WGS sequence"/>
</dbReference>
<feature type="domain" description="TTF-type" evidence="1">
    <location>
        <begin position="50"/>
        <end position="146"/>
    </location>
</feature>
<dbReference type="InterPro" id="IPR025398">
    <property type="entry name" value="DUF4371"/>
</dbReference>
<dbReference type="InterPro" id="IPR012337">
    <property type="entry name" value="RNaseH-like_sf"/>
</dbReference>
<keyword evidence="3" id="KW-1185">Reference proteome</keyword>
<dbReference type="InterPro" id="IPR013103">
    <property type="entry name" value="RVT_2"/>
</dbReference>
<protein>
    <submittedName>
        <fullName evidence="2">Zinc finger MYM-type protein 1</fullName>
    </submittedName>
</protein>
<dbReference type="Pfam" id="PF07727">
    <property type="entry name" value="RVT_2"/>
    <property type="match status" value="1"/>
</dbReference>
<dbReference type="InterPro" id="IPR006580">
    <property type="entry name" value="Znf_TTF"/>
</dbReference>
<dbReference type="SUPFAM" id="SSF53098">
    <property type="entry name" value="Ribonuclease H-like"/>
    <property type="match status" value="1"/>
</dbReference>
<dbReference type="PANTHER" id="PTHR45749">
    <property type="match status" value="1"/>
</dbReference>
<dbReference type="SMART" id="SM00597">
    <property type="entry name" value="ZnF_TTF"/>
    <property type="match status" value="1"/>
</dbReference>
<dbReference type="AlphaFoldDB" id="A0A087UAK3"/>
<proteinExistence type="predicted"/>
<gene>
    <name evidence="2" type="ORF">X975_19461</name>
</gene>
<evidence type="ECO:0000259" key="1">
    <source>
        <dbReference type="SMART" id="SM00597"/>
    </source>
</evidence>
<dbReference type="PANTHER" id="PTHR45749:SF21">
    <property type="entry name" value="DUF4371 DOMAIN-CONTAINING PROTEIN"/>
    <property type="match status" value="1"/>
</dbReference>
<sequence length="859" mass="98924">MKDIGLWPNKIDDNTRVFLVRQGPFAIQNLDADFSEGVKRPNNTIKAKGETRKLSQDWFFQILPNGEKLLRSWMVYSPSKKSIYCFCCKLFDNLCQAGFNTENGFNKWWKLNPKISQHEVSPLHIRSYSKWKELEIRLGRGATIDKLQQQNIDKEIKKWKEILTRILDIIRFLAKQNLAFRGHRESVHQENIDSMENRGNFLELVDLLAKYDPVLREHVVKIKMGNKYSISYLSPKIQNEFIELLGGAVRKTIMDQIKQAKYFCIIFDSTPDISHKDQNSQIIRYVVIDGSEVKVVESFIGFVETKGKTAGEITDMILTKLDNNGLDIKNCRGQTYDNAAVMAGKHSGVQTRIKEINPNAEFVACTNHSLNLACLHAASTAINSITFFGTIEQLFSLFSSSTHRWNVLLSVTGQGVKRSVETRWSARAAAVTIVKKHFFYILSALEKLTSEEENSKTRSDAGILLNSMQSFSFLCYLHLWEPVLLEINDAQKYLQIKGLNVHQCHIKLNSLQTHFMEQRDKLVQNAVIAAKIICEELEISTERRVRRRKNMSGENSRDVGLSLEEEVRREMFSSMDRIIKEIKERFDQLHGLVRKYSCIIPCNLLNEEFECQINDLIDIDKEQFHIERKRIQVFMAVPTLKEEAKHWKNGEKGPLDLLKFIQQYRLENSVPNIEALTASSKSTQKSATNKKNNGKCNYCHQSEHWVRTCKKWIVDGKPSKHNPHTGPNNGGERQKAAKGYLLGYAGDKMYRIYITETNTVICSRDVIFEEKPSITGKLLLQKVPERNLCQDENKLAMEEELENLKENETWGMVPRPKERKVVKCNWVFKRKLNKDAQVERHKASLVACGYTQVEGIVSS</sequence>
<evidence type="ECO:0000313" key="3">
    <source>
        <dbReference type="Proteomes" id="UP000054359"/>
    </source>
</evidence>
<dbReference type="InterPro" id="IPR057670">
    <property type="entry name" value="SH3_retrovirus"/>
</dbReference>
<organism evidence="2 3">
    <name type="scientific">Stegodyphus mimosarum</name>
    <name type="common">African social velvet spider</name>
    <dbReference type="NCBI Taxonomy" id="407821"/>
    <lineage>
        <taxon>Eukaryota</taxon>
        <taxon>Metazoa</taxon>
        <taxon>Ecdysozoa</taxon>
        <taxon>Arthropoda</taxon>
        <taxon>Chelicerata</taxon>
        <taxon>Arachnida</taxon>
        <taxon>Araneae</taxon>
        <taxon>Araneomorphae</taxon>
        <taxon>Entelegynae</taxon>
        <taxon>Eresoidea</taxon>
        <taxon>Eresidae</taxon>
        <taxon>Stegodyphus</taxon>
    </lineage>
</organism>
<reference evidence="2 3" key="1">
    <citation type="submission" date="2013-11" db="EMBL/GenBank/DDBJ databases">
        <title>Genome sequencing of Stegodyphus mimosarum.</title>
        <authorList>
            <person name="Bechsgaard J."/>
        </authorList>
    </citation>
    <scope>NUCLEOTIDE SEQUENCE [LARGE SCALE GENOMIC DNA]</scope>
</reference>
<dbReference type="Pfam" id="PF14291">
    <property type="entry name" value="DUF4371"/>
    <property type="match status" value="1"/>
</dbReference>